<protein>
    <submittedName>
        <fullName evidence="1">Uncharacterized protein</fullName>
    </submittedName>
</protein>
<gene>
    <name evidence="1" type="ORF">LCGC14_2815210</name>
</gene>
<organism evidence="1">
    <name type="scientific">marine sediment metagenome</name>
    <dbReference type="NCBI Taxonomy" id="412755"/>
    <lineage>
        <taxon>unclassified sequences</taxon>
        <taxon>metagenomes</taxon>
        <taxon>ecological metagenomes</taxon>
    </lineage>
</organism>
<proteinExistence type="predicted"/>
<sequence>MNSPLFKKLIAVILLLILAQLFLTVAKIYAAAPPALVIASNSVRAYRYVLETEPNEDILI</sequence>
<dbReference type="AlphaFoldDB" id="A0A0F8Z5I5"/>
<accession>A0A0F8Z5I5</accession>
<reference evidence="1" key="1">
    <citation type="journal article" date="2015" name="Nature">
        <title>Complex archaea that bridge the gap between prokaryotes and eukaryotes.</title>
        <authorList>
            <person name="Spang A."/>
            <person name="Saw J.H."/>
            <person name="Jorgensen S.L."/>
            <person name="Zaremba-Niedzwiedzka K."/>
            <person name="Martijn J."/>
            <person name="Lind A.E."/>
            <person name="van Eijk R."/>
            <person name="Schleper C."/>
            <person name="Guy L."/>
            <person name="Ettema T.J."/>
        </authorList>
    </citation>
    <scope>NUCLEOTIDE SEQUENCE</scope>
</reference>
<evidence type="ECO:0000313" key="1">
    <source>
        <dbReference type="EMBL" id="KKK81270.1"/>
    </source>
</evidence>
<dbReference type="EMBL" id="LAZR01053198">
    <property type="protein sequence ID" value="KKK81270.1"/>
    <property type="molecule type" value="Genomic_DNA"/>
</dbReference>
<feature type="non-terminal residue" evidence="1">
    <location>
        <position position="60"/>
    </location>
</feature>
<name>A0A0F8Z5I5_9ZZZZ</name>
<comment type="caution">
    <text evidence="1">The sequence shown here is derived from an EMBL/GenBank/DDBJ whole genome shotgun (WGS) entry which is preliminary data.</text>
</comment>